<dbReference type="EMBL" id="QGNW01000196">
    <property type="protein sequence ID" value="RVW86199.1"/>
    <property type="molecule type" value="Genomic_DNA"/>
</dbReference>
<organism evidence="2 3">
    <name type="scientific">Vitis vinifera</name>
    <name type="common">Grape</name>
    <dbReference type="NCBI Taxonomy" id="29760"/>
    <lineage>
        <taxon>Eukaryota</taxon>
        <taxon>Viridiplantae</taxon>
        <taxon>Streptophyta</taxon>
        <taxon>Embryophyta</taxon>
        <taxon>Tracheophyta</taxon>
        <taxon>Spermatophyta</taxon>
        <taxon>Magnoliopsida</taxon>
        <taxon>eudicotyledons</taxon>
        <taxon>Gunneridae</taxon>
        <taxon>Pentapetalae</taxon>
        <taxon>rosids</taxon>
        <taxon>Vitales</taxon>
        <taxon>Vitaceae</taxon>
        <taxon>Viteae</taxon>
        <taxon>Vitis</taxon>
    </lineage>
</organism>
<proteinExistence type="predicted"/>
<feature type="region of interest" description="Disordered" evidence="1">
    <location>
        <begin position="202"/>
        <end position="255"/>
    </location>
</feature>
<evidence type="ECO:0000256" key="1">
    <source>
        <dbReference type="SAM" id="MobiDB-lite"/>
    </source>
</evidence>
<dbReference type="Proteomes" id="UP000288805">
    <property type="component" value="Unassembled WGS sequence"/>
</dbReference>
<comment type="caution">
    <text evidence="2">The sequence shown here is derived from an EMBL/GenBank/DDBJ whole genome shotgun (WGS) entry which is preliminary data.</text>
</comment>
<evidence type="ECO:0000313" key="3">
    <source>
        <dbReference type="Proteomes" id="UP000288805"/>
    </source>
</evidence>
<accession>A0A438HP53</accession>
<reference evidence="2 3" key="1">
    <citation type="journal article" date="2018" name="PLoS Genet.">
        <title>Population sequencing reveals clonal diversity and ancestral inbreeding in the grapevine cultivar Chardonnay.</title>
        <authorList>
            <person name="Roach M.J."/>
            <person name="Johnson D.L."/>
            <person name="Bohlmann J."/>
            <person name="van Vuuren H.J."/>
            <person name="Jones S.J."/>
            <person name="Pretorius I.S."/>
            <person name="Schmidt S.A."/>
            <person name="Borneman A.R."/>
        </authorList>
    </citation>
    <scope>NUCLEOTIDE SEQUENCE [LARGE SCALE GENOMIC DNA]</scope>
    <source>
        <strain evidence="3">cv. Chardonnay</strain>
        <tissue evidence="2">Leaf</tissue>
    </source>
</reference>
<evidence type="ECO:0000313" key="2">
    <source>
        <dbReference type="EMBL" id="RVW86199.1"/>
    </source>
</evidence>
<feature type="compositionally biased region" description="Basic and acidic residues" evidence="1">
    <location>
        <begin position="202"/>
        <end position="218"/>
    </location>
</feature>
<sequence length="390" mass="43636">MPHSHKDHCQHNTAFTQLPLSAHSRSSSSVRIDFIFYVMALNPSENKPIELPSSTSAWDILNKEDSNRLLGGESDKRPAGLRASSISGSVESSLVVGFDLLVDSARGKGSDSMALLDLLLSEPDSMTLLYLLSAERSEFNLARHCFAAIQAAKVEAASTVTSFPVISKTSSGVDSLRALTIAFAPLILQVCPRECYERERERVRERQRLERQSSREPEKTEDEQLWGGFEGLQGRNGGEKRKTPSNHSGKQERGVVMGVVDSEKKRYNICILKSRREREGWLAMVEALHKLDVNLDNKEQKQEEMVSGRPFAEMVKGSWNNDPDLLRVEVKRGENKQKSNSWGSKGKLGLASLGKGRVLLEFEFLKEAKRVLIFGKRLMEGFNWVWSDGA</sequence>
<gene>
    <name evidence="2" type="ORF">CK203_046082</name>
</gene>
<dbReference type="AlphaFoldDB" id="A0A438HP53"/>
<name>A0A438HP53_VITVI</name>
<protein>
    <submittedName>
        <fullName evidence="2">Uncharacterized protein</fullName>
    </submittedName>
</protein>